<keyword evidence="1" id="KW-1133">Transmembrane helix</keyword>
<keyword evidence="1" id="KW-0812">Transmembrane</keyword>
<feature type="transmembrane region" description="Helical" evidence="1">
    <location>
        <begin position="21"/>
        <end position="39"/>
    </location>
</feature>
<reference evidence="2 3" key="1">
    <citation type="submission" date="2018-02" db="EMBL/GenBank/DDBJ databases">
        <title>Acetobacter orientalis genome.</title>
        <authorList>
            <person name="Nakashima N."/>
            <person name="Tamura T."/>
        </authorList>
    </citation>
    <scope>NUCLEOTIDE SEQUENCE [LARGE SCALE GENOMIC DNA]</scope>
    <source>
        <strain evidence="2 3">FAN1</strain>
    </source>
</reference>
<dbReference type="KEGG" id="aot:AcetOri_orf02722"/>
<evidence type="ECO:0000256" key="1">
    <source>
        <dbReference type="SAM" id="Phobius"/>
    </source>
</evidence>
<accession>A0A2Z5ZIE3</accession>
<proteinExistence type="predicted"/>
<organism evidence="2 3">
    <name type="scientific">Acetobacter orientalis</name>
    <dbReference type="NCBI Taxonomy" id="146474"/>
    <lineage>
        <taxon>Bacteria</taxon>
        <taxon>Pseudomonadati</taxon>
        <taxon>Pseudomonadota</taxon>
        <taxon>Alphaproteobacteria</taxon>
        <taxon>Acetobacterales</taxon>
        <taxon>Acetobacteraceae</taxon>
        <taxon>Acetobacter</taxon>
    </lineage>
</organism>
<evidence type="ECO:0000313" key="2">
    <source>
        <dbReference type="EMBL" id="BBC80165.1"/>
    </source>
</evidence>
<dbReference type="EMBL" id="AP018515">
    <property type="protein sequence ID" value="BBC80165.1"/>
    <property type="molecule type" value="Genomic_DNA"/>
</dbReference>
<dbReference type="AlphaFoldDB" id="A0A2Z5ZIE3"/>
<dbReference type="Proteomes" id="UP000270034">
    <property type="component" value="Chromosome"/>
</dbReference>
<sequence>MARRLQEKRCIQALNSRQKNIQTLVFLVFKGAVRLFFAMRAE</sequence>
<protein>
    <submittedName>
        <fullName evidence="2">NUDIX domain-containing protein</fullName>
    </submittedName>
</protein>
<evidence type="ECO:0000313" key="3">
    <source>
        <dbReference type="Proteomes" id="UP000270034"/>
    </source>
</evidence>
<gene>
    <name evidence="2" type="ORF">AcetOrient_orf02722</name>
</gene>
<name>A0A2Z5ZIE3_9PROT</name>
<keyword evidence="1" id="KW-0472">Membrane</keyword>